<dbReference type="GO" id="GO:0006310">
    <property type="term" value="P:DNA recombination"/>
    <property type="evidence" value="ECO:0007669"/>
    <property type="project" value="UniProtKB-KW"/>
</dbReference>
<dbReference type="EMBL" id="CATOUU010000076">
    <property type="protein sequence ID" value="CAI9915689.1"/>
    <property type="molecule type" value="Genomic_DNA"/>
</dbReference>
<dbReference type="Gene3D" id="3.40.50.300">
    <property type="entry name" value="P-loop containing nucleotide triphosphate hydrolases"/>
    <property type="match status" value="1"/>
</dbReference>
<dbReference type="EC" id="5.6.2.3" evidence="1"/>
<feature type="domain" description="DNA helicase Pif1-like DEAD-box helicase" evidence="3">
    <location>
        <begin position="21"/>
        <end position="229"/>
    </location>
</feature>
<dbReference type="GO" id="GO:0000723">
    <property type="term" value="P:telomere maintenance"/>
    <property type="evidence" value="ECO:0007669"/>
    <property type="project" value="InterPro"/>
</dbReference>
<keyword evidence="1" id="KW-0547">Nucleotide-binding</keyword>
<evidence type="ECO:0000256" key="2">
    <source>
        <dbReference type="SAM" id="Coils"/>
    </source>
</evidence>
<comment type="caution">
    <text evidence="5">The sequence shown here is derived from an EMBL/GenBank/DDBJ whole genome shotgun (WGS) entry which is preliminary data.</text>
</comment>
<dbReference type="CDD" id="cd18809">
    <property type="entry name" value="SF1_C_RecD"/>
    <property type="match status" value="1"/>
</dbReference>
<keyword evidence="1 5" id="KW-0347">Helicase</keyword>
<keyword evidence="1" id="KW-0233">DNA recombination</keyword>
<evidence type="ECO:0000313" key="5">
    <source>
        <dbReference type="EMBL" id="CAI9915689.1"/>
    </source>
</evidence>
<reference evidence="5" key="1">
    <citation type="submission" date="2023-06" db="EMBL/GenBank/DDBJ databases">
        <authorList>
            <person name="Kurt Z."/>
        </authorList>
    </citation>
    <scope>NUCLEOTIDE SEQUENCE</scope>
</reference>
<dbReference type="GO" id="GO:0006281">
    <property type="term" value="P:DNA repair"/>
    <property type="evidence" value="ECO:0007669"/>
    <property type="project" value="UniProtKB-KW"/>
</dbReference>
<dbReference type="EMBL" id="CAXDID020000422">
    <property type="protein sequence ID" value="CAL6089742.1"/>
    <property type="molecule type" value="Genomic_DNA"/>
</dbReference>
<feature type="coiled-coil region" evidence="2">
    <location>
        <begin position="254"/>
        <end position="281"/>
    </location>
</feature>
<organism evidence="5">
    <name type="scientific">Hexamita inflata</name>
    <dbReference type="NCBI Taxonomy" id="28002"/>
    <lineage>
        <taxon>Eukaryota</taxon>
        <taxon>Metamonada</taxon>
        <taxon>Diplomonadida</taxon>
        <taxon>Hexamitidae</taxon>
        <taxon>Hexamitinae</taxon>
        <taxon>Hexamita</taxon>
    </lineage>
</organism>
<dbReference type="PANTHER" id="PTHR47642">
    <property type="entry name" value="ATP-DEPENDENT DNA HELICASE"/>
    <property type="match status" value="1"/>
</dbReference>
<dbReference type="Proteomes" id="UP001642409">
    <property type="component" value="Unassembled WGS sequence"/>
</dbReference>
<feature type="domain" description="DNA helicase Pif1-like 2B" evidence="4">
    <location>
        <begin position="365"/>
        <end position="385"/>
    </location>
</feature>
<protein>
    <recommendedName>
        <fullName evidence="1">ATP-dependent DNA helicase</fullName>
        <ecNumber evidence="1">5.6.2.3</ecNumber>
    </recommendedName>
</protein>
<dbReference type="GO" id="GO:0005524">
    <property type="term" value="F:ATP binding"/>
    <property type="evidence" value="ECO:0007669"/>
    <property type="project" value="UniProtKB-KW"/>
</dbReference>
<dbReference type="GO" id="GO:0016787">
    <property type="term" value="F:hydrolase activity"/>
    <property type="evidence" value="ECO:0007669"/>
    <property type="project" value="UniProtKB-KW"/>
</dbReference>
<comment type="similarity">
    <text evidence="1">Belongs to the helicase family.</text>
</comment>
<accession>A0AA86NB08</accession>
<dbReference type="SUPFAM" id="SSF52540">
    <property type="entry name" value="P-loop containing nucleoside triphosphate hydrolases"/>
    <property type="match status" value="2"/>
</dbReference>
<keyword evidence="1" id="KW-0227">DNA damage</keyword>
<dbReference type="Pfam" id="PF21530">
    <property type="entry name" value="Pif1_2B_dom"/>
    <property type="match status" value="1"/>
</dbReference>
<evidence type="ECO:0000256" key="1">
    <source>
        <dbReference type="RuleBase" id="RU363044"/>
    </source>
</evidence>
<keyword evidence="2" id="KW-0175">Coiled coil</keyword>
<feature type="coiled-coil region" evidence="2">
    <location>
        <begin position="537"/>
        <end position="595"/>
    </location>
</feature>
<proteinExistence type="inferred from homology"/>
<dbReference type="InterPro" id="IPR051055">
    <property type="entry name" value="PIF1_helicase"/>
</dbReference>
<keyword evidence="1" id="KW-0378">Hydrolase</keyword>
<evidence type="ECO:0000259" key="4">
    <source>
        <dbReference type="Pfam" id="PF21530"/>
    </source>
</evidence>
<evidence type="ECO:0000313" key="6">
    <source>
        <dbReference type="EMBL" id="CAL6089742.1"/>
    </source>
</evidence>
<dbReference type="InterPro" id="IPR027417">
    <property type="entry name" value="P-loop_NTPase"/>
</dbReference>
<name>A0AA86NB08_9EUKA</name>
<evidence type="ECO:0000259" key="3">
    <source>
        <dbReference type="Pfam" id="PF05970"/>
    </source>
</evidence>
<dbReference type="InterPro" id="IPR010285">
    <property type="entry name" value="DNA_helicase_pif1-like_DEAD"/>
</dbReference>
<dbReference type="InterPro" id="IPR049163">
    <property type="entry name" value="Pif1-like_2B_dom"/>
</dbReference>
<keyword evidence="7" id="KW-1185">Reference proteome</keyword>
<dbReference type="GO" id="GO:0043139">
    <property type="term" value="F:5'-3' DNA helicase activity"/>
    <property type="evidence" value="ECO:0007669"/>
    <property type="project" value="UniProtKB-EC"/>
</dbReference>
<dbReference type="Pfam" id="PF05970">
    <property type="entry name" value="PIF1"/>
    <property type="match status" value="1"/>
</dbReference>
<comment type="cofactor">
    <cofactor evidence="1">
        <name>Mg(2+)</name>
        <dbReference type="ChEBI" id="CHEBI:18420"/>
    </cofactor>
</comment>
<sequence>MPEFGPAQIQQIKSHQLYTSLSDEQKYVFKEVVFKGKSAFLTGIAGSGKSYLLQSIVFALRLKFGLNVAVTAMTGIAAVNINGKTLHSLFNFALDDQIFDSVEKNEKHIFRKARGSTPVLLMIYDLQVLIIDEVSMMHSYLFDALELMLRRMRSCTLPFGGVQILLCGDFMQLPPITSGKGNKYLFESTAFQNIPLKIQLKNSFRQQNDQQFLKILSEIRNGIVSQESEELLNQRITSERNINNMQKMTSQTTILNYKNQKQQLQNKIDEIQQQIEMESKSTIIDTLKTLRKLKESQFELHNSKYVPPKQPIRLYPFKKYVLMHNMTQLINCQSQIFQFRAKETGQTDLLINIEKPEQTIFGFEGCQIMLNRNIDVSHGLCNGTICILKRIFYVAKEPLQTGKEDEFEYKILNVVENCVMIEIEMLFNNKLVTQIVNPKEIEYKDAADVTLAQRIQIPMQLGYALTIHKAQGLTISEAIISLDGCFAPGQAYVALSRLKSLNGLYLTGFHKKFVKCDQDCIKFYEQLDKQYNNQRKNKQINKQANNLISNVQSQELQQSLINNVTYMQQQAQDNNEQQQIQLQQLDLKREELLSSNIIKNELQIIMPQQYQQLCINSQENIETATKQSEILIEISDGTDVKEIVDPNIIITSLDFDSENIVSID</sequence>
<comment type="catalytic activity">
    <reaction evidence="1">
        <text>ATP + H2O = ADP + phosphate + H(+)</text>
        <dbReference type="Rhea" id="RHEA:13065"/>
        <dbReference type="ChEBI" id="CHEBI:15377"/>
        <dbReference type="ChEBI" id="CHEBI:15378"/>
        <dbReference type="ChEBI" id="CHEBI:30616"/>
        <dbReference type="ChEBI" id="CHEBI:43474"/>
        <dbReference type="ChEBI" id="CHEBI:456216"/>
        <dbReference type="EC" id="5.6.2.3"/>
    </reaction>
</comment>
<dbReference type="AlphaFoldDB" id="A0AA86NB08"/>
<keyword evidence="1" id="KW-0067">ATP-binding</keyword>
<evidence type="ECO:0000313" key="7">
    <source>
        <dbReference type="Proteomes" id="UP001642409"/>
    </source>
</evidence>
<reference evidence="6 7" key="2">
    <citation type="submission" date="2024-07" db="EMBL/GenBank/DDBJ databases">
        <authorList>
            <person name="Akdeniz Z."/>
        </authorList>
    </citation>
    <scope>NUCLEOTIDE SEQUENCE [LARGE SCALE GENOMIC DNA]</scope>
</reference>
<dbReference type="PANTHER" id="PTHR47642:SF7">
    <property type="entry name" value="ATP-DEPENDENT DNA HELICASE PIF1"/>
    <property type="match status" value="1"/>
</dbReference>
<keyword evidence="1" id="KW-0234">DNA repair</keyword>
<gene>
    <name evidence="5" type="ORF">HINF_LOCUS3334</name>
    <name evidence="6" type="ORF">HINF_LOCUS64975</name>
</gene>